<feature type="chain" id="PRO_5012348413" description="DUF2057 domain-containing protein" evidence="2">
    <location>
        <begin position="20"/>
        <end position="227"/>
    </location>
</feature>
<evidence type="ECO:0000256" key="2">
    <source>
        <dbReference type="SAM" id="SignalP"/>
    </source>
</evidence>
<keyword evidence="2" id="KW-0732">Signal</keyword>
<sequence>MSIYHVLVFFKKVRFSAMALVAMVLLAGCSSTMSNVQTWEGDAVDSSQAAVLESPGEIRVQQVNGRKLGNFLMDDLALNYELLPGENQVVFTYKTIWAKSGVVRNGESKVHVVETAPQAVMINAQAGDTYRFSFEPPANKSDAEAFANNFTADVVDGSGNVVATASAWDGQPAGTRTAARAPVGSGGEGESVGGASADSMGTLGELKSLWGQANEEERRAFLRWAFE</sequence>
<proteinExistence type="predicted"/>
<evidence type="ECO:0000256" key="1">
    <source>
        <dbReference type="SAM" id="MobiDB-lite"/>
    </source>
</evidence>
<accession>A0A1W6KDD0</accession>
<name>A0A1W6KDD0_9GAMM</name>
<evidence type="ECO:0000313" key="3">
    <source>
        <dbReference type="EMBL" id="ARM85434.1"/>
    </source>
</evidence>
<dbReference type="GeneID" id="77257325"/>
<dbReference type="EMBL" id="CP020931">
    <property type="protein sequence ID" value="ARM85434.1"/>
    <property type="molecule type" value="Genomic_DNA"/>
</dbReference>
<organism evidence="3 4">
    <name type="scientific">Marinobacter salarius</name>
    <dbReference type="NCBI Taxonomy" id="1420917"/>
    <lineage>
        <taxon>Bacteria</taxon>
        <taxon>Pseudomonadati</taxon>
        <taxon>Pseudomonadota</taxon>
        <taxon>Gammaproteobacteria</taxon>
        <taxon>Pseudomonadales</taxon>
        <taxon>Marinobacteraceae</taxon>
        <taxon>Marinobacter</taxon>
    </lineage>
</organism>
<dbReference type="Proteomes" id="UP000193100">
    <property type="component" value="Chromosome"/>
</dbReference>
<evidence type="ECO:0000313" key="4">
    <source>
        <dbReference type="Proteomes" id="UP000193100"/>
    </source>
</evidence>
<feature type="region of interest" description="Disordered" evidence="1">
    <location>
        <begin position="171"/>
        <end position="198"/>
    </location>
</feature>
<gene>
    <name evidence="3" type="ORF">MARSALSMR5_03400</name>
</gene>
<dbReference type="Pfam" id="PF09829">
    <property type="entry name" value="DUF2057"/>
    <property type="match status" value="1"/>
</dbReference>
<dbReference type="RefSeq" id="WP_075195672.1">
    <property type="nucleotide sequence ID" value="NZ_CP020931.1"/>
</dbReference>
<reference evidence="3 4" key="1">
    <citation type="submission" date="2017-04" db="EMBL/GenBank/DDBJ databases">
        <title>Genome Sequence of Marinobacter salarius strain SMR5 Isolated from a culture of the Diatom Skeletonema marinoi.</title>
        <authorList>
            <person name="Topel M."/>
            <person name="Pinder M.I.M."/>
            <person name="Johansson O.N."/>
            <person name="Kourtchenko O."/>
            <person name="Godhe A."/>
            <person name="Clarke A.K."/>
        </authorList>
    </citation>
    <scope>NUCLEOTIDE SEQUENCE [LARGE SCALE GENOMIC DNA]</scope>
    <source>
        <strain evidence="3 4">SMR5</strain>
    </source>
</reference>
<dbReference type="InterPro" id="IPR018635">
    <property type="entry name" value="UPF0319"/>
</dbReference>
<protein>
    <recommendedName>
        <fullName evidence="5">DUF2057 domain-containing protein</fullName>
    </recommendedName>
</protein>
<evidence type="ECO:0008006" key="5">
    <source>
        <dbReference type="Google" id="ProtNLM"/>
    </source>
</evidence>
<feature type="signal peptide" evidence="2">
    <location>
        <begin position="1"/>
        <end position="19"/>
    </location>
</feature>
<dbReference type="AlphaFoldDB" id="A0A1W6KDD0"/>